<evidence type="ECO:0000256" key="2">
    <source>
        <dbReference type="ARBA" id="ARBA00022723"/>
    </source>
</evidence>
<evidence type="ECO:0000313" key="5">
    <source>
        <dbReference type="Proteomes" id="UP000242205"/>
    </source>
</evidence>
<reference evidence="4 5" key="1">
    <citation type="submission" date="2018-01" db="EMBL/GenBank/DDBJ databases">
        <authorList>
            <person name="Fu G.-Y."/>
        </authorList>
    </citation>
    <scope>NUCLEOTIDE SEQUENCE [LARGE SCALE GENOMIC DNA]</scope>
    <source>
        <strain evidence="4 5">SY39</strain>
    </source>
</reference>
<organism evidence="4 5">
    <name type="scientific">Pseudazoarcus pumilus</name>
    <dbReference type="NCBI Taxonomy" id="2067960"/>
    <lineage>
        <taxon>Bacteria</taxon>
        <taxon>Pseudomonadati</taxon>
        <taxon>Pseudomonadota</taxon>
        <taxon>Betaproteobacteria</taxon>
        <taxon>Rhodocyclales</taxon>
        <taxon>Zoogloeaceae</taxon>
        <taxon>Pseudazoarcus</taxon>
    </lineage>
</organism>
<dbReference type="AlphaFoldDB" id="A0A2I6S392"/>
<dbReference type="OrthoDB" id="9805307at2"/>
<dbReference type="GO" id="GO:0046872">
    <property type="term" value="F:metal ion binding"/>
    <property type="evidence" value="ECO:0007669"/>
    <property type="project" value="UniProtKB-KW"/>
</dbReference>
<accession>A0A2I6S392</accession>
<dbReference type="EMBL" id="CP025682">
    <property type="protein sequence ID" value="AUN93698.1"/>
    <property type="molecule type" value="Genomic_DNA"/>
</dbReference>
<dbReference type="KEGG" id="atw:C0099_01360"/>
<evidence type="ECO:0000259" key="3">
    <source>
        <dbReference type="Pfam" id="PF01557"/>
    </source>
</evidence>
<name>A0A2I6S392_9RHOO</name>
<dbReference type="InterPro" id="IPR011234">
    <property type="entry name" value="Fumarylacetoacetase-like_C"/>
</dbReference>
<dbReference type="GO" id="GO:0044281">
    <property type="term" value="P:small molecule metabolic process"/>
    <property type="evidence" value="ECO:0007669"/>
    <property type="project" value="UniProtKB-ARBA"/>
</dbReference>
<sequence length="301" mass="31853">MRFVTFCHDGRERAGVLMGDASAADDRVCDLAAPAMRDALGGLAPDVGAFIAAGLPEVAARIEAHGLREAALLALDEVRLRAPVPRPRRIFALAFNYRDAVRERGMDEPAEPVLFMKHPETVIGPGEPVILPAGVGGVTYESELAVFIGRGGRDIPRETAMEHVVGACVFNDVSASELIRKDRGFERGKNLPTFGPFGPYLATVDELGALHDLAVRLEVDGQTLQEGNTADLIFNIPALVSHLSRGQSLEPGDVIATGTPAGVAAMRSPPAWLRPGATMRASVAGLGTLTNPVIEQGVFHG</sequence>
<dbReference type="GO" id="GO:0016787">
    <property type="term" value="F:hydrolase activity"/>
    <property type="evidence" value="ECO:0007669"/>
    <property type="project" value="UniProtKB-KW"/>
</dbReference>
<evidence type="ECO:0000256" key="1">
    <source>
        <dbReference type="ARBA" id="ARBA00010211"/>
    </source>
</evidence>
<dbReference type="InterPro" id="IPR036663">
    <property type="entry name" value="Fumarylacetoacetase_C_sf"/>
</dbReference>
<gene>
    <name evidence="4" type="ORF">C0099_01360</name>
</gene>
<evidence type="ECO:0000313" key="4">
    <source>
        <dbReference type="EMBL" id="AUN93698.1"/>
    </source>
</evidence>
<comment type="similarity">
    <text evidence="1">Belongs to the FAH family.</text>
</comment>
<dbReference type="SUPFAM" id="SSF56529">
    <property type="entry name" value="FAH"/>
    <property type="match status" value="1"/>
</dbReference>
<feature type="domain" description="Fumarylacetoacetase-like C-terminal" evidence="3">
    <location>
        <begin position="90"/>
        <end position="293"/>
    </location>
</feature>
<keyword evidence="2" id="KW-0479">Metal-binding</keyword>
<keyword evidence="4" id="KW-0378">Hydrolase</keyword>
<dbReference type="Gene3D" id="3.90.850.10">
    <property type="entry name" value="Fumarylacetoacetase-like, C-terminal domain"/>
    <property type="match status" value="1"/>
</dbReference>
<dbReference type="Pfam" id="PF01557">
    <property type="entry name" value="FAA_hydrolase"/>
    <property type="match status" value="1"/>
</dbReference>
<keyword evidence="5" id="KW-1185">Reference proteome</keyword>
<dbReference type="RefSeq" id="WP_102245772.1">
    <property type="nucleotide sequence ID" value="NZ_CP025682.1"/>
</dbReference>
<dbReference type="PANTHER" id="PTHR42796:SF4">
    <property type="entry name" value="FUMARYLACETOACETATE HYDROLASE DOMAIN-CONTAINING PROTEIN 2A"/>
    <property type="match status" value="1"/>
</dbReference>
<proteinExistence type="inferred from homology"/>
<dbReference type="PANTHER" id="PTHR42796">
    <property type="entry name" value="FUMARYLACETOACETATE HYDROLASE DOMAIN-CONTAINING PROTEIN 2A-RELATED"/>
    <property type="match status" value="1"/>
</dbReference>
<dbReference type="InterPro" id="IPR051121">
    <property type="entry name" value="FAH"/>
</dbReference>
<protein>
    <submittedName>
        <fullName evidence="4">FAA hydrolase family protein</fullName>
    </submittedName>
</protein>
<dbReference type="Proteomes" id="UP000242205">
    <property type="component" value="Chromosome"/>
</dbReference>